<dbReference type="Pfam" id="PF00156">
    <property type="entry name" value="Pribosyltran"/>
    <property type="match status" value="1"/>
</dbReference>
<dbReference type="RefSeq" id="WP_025086604.1">
    <property type="nucleotide sequence ID" value="NZ_AZFT01000053.1"/>
</dbReference>
<dbReference type="SUPFAM" id="SSF53271">
    <property type="entry name" value="PRTase-like"/>
    <property type="match status" value="1"/>
</dbReference>
<reference evidence="3 4" key="1">
    <citation type="journal article" date="2015" name="Genome Announc.">
        <title>Expanding the biotechnology potential of lactobacilli through comparative genomics of 213 strains and associated genera.</title>
        <authorList>
            <person name="Sun Z."/>
            <person name="Harris H.M."/>
            <person name="McCann A."/>
            <person name="Guo C."/>
            <person name="Argimon S."/>
            <person name="Zhang W."/>
            <person name="Yang X."/>
            <person name="Jeffery I.B."/>
            <person name="Cooney J.C."/>
            <person name="Kagawa T.F."/>
            <person name="Liu W."/>
            <person name="Song Y."/>
            <person name="Salvetti E."/>
            <person name="Wrobel A."/>
            <person name="Rasinkangas P."/>
            <person name="Parkhill J."/>
            <person name="Rea M.C."/>
            <person name="O'Sullivan O."/>
            <person name="Ritari J."/>
            <person name="Douillard F.P."/>
            <person name="Paul Ross R."/>
            <person name="Yang R."/>
            <person name="Briner A.E."/>
            <person name="Felis G.E."/>
            <person name="de Vos W.M."/>
            <person name="Barrangou R."/>
            <person name="Klaenhammer T.R."/>
            <person name="Caufield P.W."/>
            <person name="Cui Y."/>
            <person name="Zhang H."/>
            <person name="O'Toole P.W."/>
        </authorList>
    </citation>
    <scope>NUCLEOTIDE SEQUENCE [LARGE SCALE GENOMIC DNA]</scope>
    <source>
        <strain evidence="3 4">DSM 16634</strain>
    </source>
</reference>
<dbReference type="Proteomes" id="UP000051324">
    <property type="component" value="Unassembled WGS sequence"/>
</dbReference>
<dbReference type="InterPro" id="IPR029057">
    <property type="entry name" value="PRTase-like"/>
</dbReference>
<dbReference type="Gene3D" id="3.40.50.2020">
    <property type="match status" value="1"/>
</dbReference>
<sequence length="230" mass="26908">MSECVLCGRTFSPKLSLARLVSLTKIKRSLICPQCFAGFEKITYANACWGCGRKQSGRTLCKDCRRWQQKGYELLENKACYVYDEPHMKKYFACYKFTGDYQLGTVFQTDMRQQLEWYLKRKWLLVVIPVDEETYQKRGFNQVCGLLPQVKLNSYLRHRQKMGRKKQSHKNRQERLQVPQPFSYVGPMDLKQQNILLLDDIYTTGSTLYHASALLHEHNSGKIKSVTLAR</sequence>
<dbReference type="AlphaFoldDB" id="A0A0R1TWT8"/>
<dbReference type="PANTHER" id="PTHR47505:SF1">
    <property type="entry name" value="DNA UTILIZATION PROTEIN YHGH"/>
    <property type="match status" value="1"/>
</dbReference>
<keyword evidence="4" id="KW-1185">Reference proteome</keyword>
<organism evidence="3 4">
    <name type="scientific">Ligilactobacillus apodemi DSM 16634 = JCM 16172</name>
    <dbReference type="NCBI Taxonomy" id="1423724"/>
    <lineage>
        <taxon>Bacteria</taxon>
        <taxon>Bacillati</taxon>
        <taxon>Bacillota</taxon>
        <taxon>Bacilli</taxon>
        <taxon>Lactobacillales</taxon>
        <taxon>Lactobacillaceae</taxon>
        <taxon>Ligilactobacillus</taxon>
    </lineage>
</organism>
<accession>A0A0R1TWT8</accession>
<dbReference type="InterPro" id="IPR051910">
    <property type="entry name" value="ComF/GntX_DNA_util-trans"/>
</dbReference>
<dbReference type="EMBL" id="AZFT01000053">
    <property type="protein sequence ID" value="KRL83498.1"/>
    <property type="molecule type" value="Genomic_DNA"/>
</dbReference>
<evidence type="ECO:0000313" key="3">
    <source>
        <dbReference type="EMBL" id="KRL83498.1"/>
    </source>
</evidence>
<dbReference type="InterPro" id="IPR000836">
    <property type="entry name" value="PRTase_dom"/>
</dbReference>
<dbReference type="CDD" id="cd06223">
    <property type="entry name" value="PRTases_typeI"/>
    <property type="match status" value="1"/>
</dbReference>
<dbReference type="eggNOG" id="COG1040">
    <property type="taxonomic scope" value="Bacteria"/>
</dbReference>
<dbReference type="PANTHER" id="PTHR47505">
    <property type="entry name" value="DNA UTILIZATION PROTEIN YHGH"/>
    <property type="match status" value="1"/>
</dbReference>
<gene>
    <name evidence="3" type="ORF">FC32_GL000752</name>
</gene>
<dbReference type="PATRIC" id="fig|1423724.4.peg.791"/>
<evidence type="ECO:0000313" key="4">
    <source>
        <dbReference type="Proteomes" id="UP000051324"/>
    </source>
</evidence>
<comment type="similarity">
    <text evidence="1">Belongs to the ComF/GntX family.</text>
</comment>
<name>A0A0R1TWT8_9LACO</name>
<protein>
    <submittedName>
        <fullName evidence="3">ComF operon protein 3</fullName>
    </submittedName>
</protein>
<dbReference type="OrthoDB" id="9779910at2"/>
<dbReference type="STRING" id="1423724.FC32_GL000752"/>
<proteinExistence type="inferred from homology"/>
<evidence type="ECO:0000259" key="2">
    <source>
        <dbReference type="Pfam" id="PF00156"/>
    </source>
</evidence>
<feature type="domain" description="Phosphoribosyltransferase" evidence="2">
    <location>
        <begin position="166"/>
        <end position="229"/>
    </location>
</feature>
<evidence type="ECO:0000256" key="1">
    <source>
        <dbReference type="ARBA" id="ARBA00008007"/>
    </source>
</evidence>
<comment type="caution">
    <text evidence="3">The sequence shown here is derived from an EMBL/GenBank/DDBJ whole genome shotgun (WGS) entry which is preliminary data.</text>
</comment>